<evidence type="ECO:0000313" key="10">
    <source>
        <dbReference type="Proteomes" id="UP000503820"/>
    </source>
</evidence>
<dbReference type="InterPro" id="IPR000700">
    <property type="entry name" value="PAS-assoc_C"/>
</dbReference>
<dbReference type="PANTHER" id="PTHR32089">
    <property type="entry name" value="METHYL-ACCEPTING CHEMOTAXIS PROTEIN MCPB"/>
    <property type="match status" value="1"/>
</dbReference>
<dbReference type="PROSITE" id="PS50113">
    <property type="entry name" value="PAC"/>
    <property type="match status" value="1"/>
</dbReference>
<keyword evidence="5" id="KW-0812">Transmembrane</keyword>
<sequence>MRHSLPAARGSRNFKVHTAMFNTLSFRNKLIVGSLVMVLTAMVSMLATSFVDTKRGYIRQGREALRNVSQILMESAQFQDTLNRNKIGSDLKLMQLQFGLSGFPIPEIFMEVEAEIVHESTGEREKTVLPGFKLGAVYLNENTDLVDRIHDLAGVGASVLQLHQGKLIRVATSVRNASGATDQWTYLPQTHQAVAATNAGTSVTGIYKIAGEWQLAMYAPIKGMEGAEILGAMEVARPLLSPEFAAAVVRHNVDGKGYSFAYDAQGVILIHPDKHLLGTNIHEQPWATALQQAGTSPEKAARSLTYVHDDAEYEAYADVYAPWGITFVTTVQREDLMAGVDKRLWTSAAVAAAVTLPLVALVIWLMVRQLMLPMRRLSMLAQEVAQGNFDYTFDYVPNDTIGTTVRAVKTMVGELKRRLGFSQGVLDGIVVPCAVVNLKNEITHVNAEALSVLRRSGAPWDYTGKPLGELLYGAANGSGADRRTFTRRSMEQHARVAEDAVFDPQGDGREVVLHIVSTPIYDMDGELLGAISLWIDLTHERAQHARLDAQNAVIAATAREADEIARRVASSAQELSLQVSHASEGAARQLEHVREVTSAMDHMDSSVTEIGRKAGSAVELAKGSVQVAEAGRKVVQSSMEVMHRVHGQVAHMQNTVEELGIQAEGIGQIMGVISDIADQTNLLALNAAIEAARAGDAGRGFAVVADEVRKLAEKTMSATGQVGQRIRSIQESTRGFIESTASVARAVQESDHLATRSGGALDDILSRIQQSESEICVIANMAQEQTLGVKSVSAAVTDVDGIARETAQAMAESADAVNILSRLAHELQRAMDGMSLENQDDTQHNMQTDALSESRRAGNADRRAEI</sequence>
<dbReference type="SUPFAM" id="SSF58104">
    <property type="entry name" value="Methyl-accepting chemotaxis protein (MCP) signaling domain"/>
    <property type="match status" value="1"/>
</dbReference>
<dbReference type="InterPro" id="IPR033462">
    <property type="entry name" value="Cache_3-Cache_2"/>
</dbReference>
<proteinExistence type="inferred from homology"/>
<keyword evidence="5" id="KW-0472">Membrane</keyword>
<evidence type="ECO:0000313" key="9">
    <source>
        <dbReference type="EMBL" id="GFM35856.1"/>
    </source>
</evidence>
<dbReference type="Pfam" id="PF08448">
    <property type="entry name" value="PAS_4"/>
    <property type="match status" value="1"/>
</dbReference>
<gene>
    <name evidence="9" type="ORF">DSM19430T_05400</name>
</gene>
<dbReference type="AlphaFoldDB" id="A0A7J0BQ69"/>
<dbReference type="GO" id="GO:0016020">
    <property type="term" value="C:membrane"/>
    <property type="evidence" value="ECO:0007669"/>
    <property type="project" value="InterPro"/>
</dbReference>
<dbReference type="SUPFAM" id="SSF55785">
    <property type="entry name" value="PYP-like sensor domain (PAS domain)"/>
    <property type="match status" value="1"/>
</dbReference>
<comment type="caution">
    <text evidence="9">The sequence shown here is derived from an EMBL/GenBank/DDBJ whole genome shotgun (WGS) entry which is preliminary data.</text>
</comment>
<dbReference type="InterPro" id="IPR000014">
    <property type="entry name" value="PAS"/>
</dbReference>
<dbReference type="SMART" id="SM00283">
    <property type="entry name" value="MA"/>
    <property type="match status" value="1"/>
</dbReference>
<keyword evidence="5" id="KW-1133">Transmembrane helix</keyword>
<dbReference type="Gene3D" id="3.30.450.20">
    <property type="entry name" value="PAS domain"/>
    <property type="match status" value="2"/>
</dbReference>
<feature type="compositionally biased region" description="Basic and acidic residues" evidence="4">
    <location>
        <begin position="852"/>
        <end position="866"/>
    </location>
</feature>
<dbReference type="CDD" id="cd11386">
    <property type="entry name" value="MCP_signal"/>
    <property type="match status" value="1"/>
</dbReference>
<evidence type="ECO:0000256" key="5">
    <source>
        <dbReference type="SAM" id="Phobius"/>
    </source>
</evidence>
<dbReference type="Pfam" id="PF00015">
    <property type="entry name" value="MCPsignal"/>
    <property type="match status" value="1"/>
</dbReference>
<dbReference type="Proteomes" id="UP000503820">
    <property type="component" value="Unassembled WGS sequence"/>
</dbReference>
<feature type="domain" description="HAMP" evidence="8">
    <location>
        <begin position="368"/>
        <end position="420"/>
    </location>
</feature>
<keyword evidence="1 3" id="KW-0807">Transducer</keyword>
<dbReference type="PANTHER" id="PTHR32089:SF112">
    <property type="entry name" value="LYSOZYME-LIKE PROTEIN-RELATED"/>
    <property type="match status" value="1"/>
</dbReference>
<evidence type="ECO:0000256" key="1">
    <source>
        <dbReference type="ARBA" id="ARBA00023224"/>
    </source>
</evidence>
<feature type="transmembrane region" description="Helical" evidence="5">
    <location>
        <begin position="344"/>
        <end position="367"/>
    </location>
</feature>
<feature type="domain" description="PAC" evidence="7">
    <location>
        <begin position="495"/>
        <end position="549"/>
    </location>
</feature>
<organism evidence="9 10">
    <name type="scientific">Desulfovibrio psychrotolerans</name>
    <dbReference type="NCBI Taxonomy" id="415242"/>
    <lineage>
        <taxon>Bacteria</taxon>
        <taxon>Pseudomonadati</taxon>
        <taxon>Thermodesulfobacteriota</taxon>
        <taxon>Desulfovibrionia</taxon>
        <taxon>Desulfovibrionales</taxon>
        <taxon>Desulfovibrionaceae</taxon>
        <taxon>Desulfovibrio</taxon>
    </lineage>
</organism>
<dbReference type="InterPro" id="IPR035965">
    <property type="entry name" value="PAS-like_dom_sf"/>
</dbReference>
<feature type="region of interest" description="Disordered" evidence="4">
    <location>
        <begin position="836"/>
        <end position="866"/>
    </location>
</feature>
<accession>A0A7J0BQ69</accession>
<dbReference type="PROSITE" id="PS50885">
    <property type="entry name" value="HAMP"/>
    <property type="match status" value="1"/>
</dbReference>
<evidence type="ECO:0000256" key="4">
    <source>
        <dbReference type="SAM" id="MobiDB-lite"/>
    </source>
</evidence>
<keyword evidence="10" id="KW-1185">Reference proteome</keyword>
<dbReference type="Gene3D" id="1.10.8.500">
    <property type="entry name" value="HAMP domain in histidine kinase"/>
    <property type="match status" value="1"/>
</dbReference>
<dbReference type="SMART" id="SM00304">
    <property type="entry name" value="HAMP"/>
    <property type="match status" value="1"/>
</dbReference>
<protein>
    <submittedName>
        <fullName evidence="9">Methyl-accepting chemotaxis protein</fullName>
    </submittedName>
</protein>
<evidence type="ECO:0000259" key="6">
    <source>
        <dbReference type="PROSITE" id="PS50111"/>
    </source>
</evidence>
<dbReference type="CDD" id="cd06225">
    <property type="entry name" value="HAMP"/>
    <property type="match status" value="1"/>
</dbReference>
<dbReference type="Pfam" id="PF00672">
    <property type="entry name" value="HAMP"/>
    <property type="match status" value="1"/>
</dbReference>
<dbReference type="Pfam" id="PF17201">
    <property type="entry name" value="Cache_3-Cache_2"/>
    <property type="match status" value="1"/>
</dbReference>
<evidence type="ECO:0000256" key="3">
    <source>
        <dbReference type="PROSITE-ProRule" id="PRU00284"/>
    </source>
</evidence>
<feature type="domain" description="Methyl-accepting transducer" evidence="6">
    <location>
        <begin position="564"/>
        <end position="800"/>
    </location>
</feature>
<evidence type="ECO:0000256" key="2">
    <source>
        <dbReference type="ARBA" id="ARBA00029447"/>
    </source>
</evidence>
<name>A0A7J0BQ69_9BACT</name>
<reference evidence="9 10" key="1">
    <citation type="submission" date="2020-05" db="EMBL/GenBank/DDBJ databases">
        <title>Draft genome sequence of Desulfovibrio psychrotolerans JS1T.</title>
        <authorList>
            <person name="Ueno A."/>
            <person name="Tamazawa S."/>
            <person name="Tamamura S."/>
            <person name="Murakami T."/>
            <person name="Kiyama T."/>
            <person name="Inomata H."/>
            <person name="Amano Y."/>
            <person name="Miyakawa K."/>
            <person name="Tamaki H."/>
            <person name="Naganuma T."/>
            <person name="Kaneko K."/>
        </authorList>
    </citation>
    <scope>NUCLEOTIDE SEQUENCE [LARGE SCALE GENOMIC DNA]</scope>
    <source>
        <strain evidence="9 10">JS1</strain>
    </source>
</reference>
<dbReference type="GO" id="GO:0007165">
    <property type="term" value="P:signal transduction"/>
    <property type="evidence" value="ECO:0007669"/>
    <property type="project" value="UniProtKB-KW"/>
</dbReference>
<dbReference type="InterPro" id="IPR013656">
    <property type="entry name" value="PAS_4"/>
</dbReference>
<dbReference type="PROSITE" id="PS50111">
    <property type="entry name" value="CHEMOTAXIS_TRANSDUC_2"/>
    <property type="match status" value="1"/>
</dbReference>
<evidence type="ECO:0000259" key="7">
    <source>
        <dbReference type="PROSITE" id="PS50113"/>
    </source>
</evidence>
<dbReference type="EMBL" id="BLVP01000001">
    <property type="protein sequence ID" value="GFM35856.1"/>
    <property type="molecule type" value="Genomic_DNA"/>
</dbReference>
<dbReference type="InterPro" id="IPR003660">
    <property type="entry name" value="HAMP_dom"/>
</dbReference>
<dbReference type="CDD" id="cd00130">
    <property type="entry name" value="PAS"/>
    <property type="match status" value="1"/>
</dbReference>
<evidence type="ECO:0000259" key="8">
    <source>
        <dbReference type="PROSITE" id="PS50885"/>
    </source>
</evidence>
<comment type="similarity">
    <text evidence="2">Belongs to the methyl-accepting chemotaxis (MCP) protein family.</text>
</comment>
<dbReference type="InterPro" id="IPR004089">
    <property type="entry name" value="MCPsignal_dom"/>
</dbReference>
<dbReference type="Gene3D" id="1.10.287.950">
    <property type="entry name" value="Methyl-accepting chemotaxis protein"/>
    <property type="match status" value="1"/>
</dbReference>